<dbReference type="InterPro" id="IPR054418">
    <property type="entry name" value="MQNX/HUTI_composite_N"/>
</dbReference>
<evidence type="ECO:0000259" key="4">
    <source>
        <dbReference type="Pfam" id="PF01979"/>
    </source>
</evidence>
<dbReference type="Pfam" id="PF22039">
    <property type="entry name" value="HUTI_composite_bact"/>
    <property type="match status" value="1"/>
</dbReference>
<comment type="caution">
    <text evidence="6">The sequence shown here is derived from an EMBL/GenBank/DDBJ whole genome shotgun (WGS) entry which is preliminary data.</text>
</comment>
<dbReference type="SUPFAM" id="SSF51338">
    <property type="entry name" value="Composite domain of metallo-dependent hydrolases"/>
    <property type="match status" value="1"/>
</dbReference>
<dbReference type="InterPro" id="IPR011059">
    <property type="entry name" value="Metal-dep_hydrolase_composite"/>
</dbReference>
<name>A0ABV7YE97_9ACTN</name>
<evidence type="ECO:0000256" key="2">
    <source>
        <dbReference type="ARBA" id="ARBA00022801"/>
    </source>
</evidence>
<evidence type="ECO:0000313" key="6">
    <source>
        <dbReference type="EMBL" id="MFC3763646.1"/>
    </source>
</evidence>
<proteinExistence type="predicted"/>
<dbReference type="RefSeq" id="WP_205118522.1">
    <property type="nucleotide sequence ID" value="NZ_JAFBCM010000001.1"/>
</dbReference>
<dbReference type="InterPro" id="IPR032466">
    <property type="entry name" value="Metal_Hydrolase"/>
</dbReference>
<dbReference type="Gene3D" id="3.20.20.140">
    <property type="entry name" value="Metal-dependent hydrolases"/>
    <property type="match status" value="1"/>
</dbReference>
<dbReference type="Pfam" id="PF01979">
    <property type="entry name" value="Amidohydro_1"/>
    <property type="match status" value="1"/>
</dbReference>
<dbReference type="Gene3D" id="2.30.40.10">
    <property type="entry name" value="Urease, subunit C, domain 1"/>
    <property type="match status" value="1"/>
</dbReference>
<feature type="domain" description="Aminodeoxyfutalosine deaminase/Imidazolonepropionase-like composite" evidence="5">
    <location>
        <begin position="24"/>
        <end position="45"/>
    </location>
</feature>
<dbReference type="EMBL" id="JBHRZH010000020">
    <property type="protein sequence ID" value="MFC3763646.1"/>
    <property type="molecule type" value="Genomic_DNA"/>
</dbReference>
<dbReference type="InterPro" id="IPR006680">
    <property type="entry name" value="Amidohydro-rel"/>
</dbReference>
<dbReference type="PANTHER" id="PTHR43135">
    <property type="entry name" value="ALPHA-D-RIBOSE 1-METHYLPHOSPHONATE 5-TRIPHOSPHATE DIPHOSPHATASE"/>
    <property type="match status" value="1"/>
</dbReference>
<dbReference type="PANTHER" id="PTHR43135:SF3">
    <property type="entry name" value="ALPHA-D-RIBOSE 1-METHYLPHOSPHONATE 5-TRIPHOSPHATE DIPHOSPHATASE"/>
    <property type="match status" value="1"/>
</dbReference>
<keyword evidence="1" id="KW-0479">Metal-binding</keyword>
<dbReference type="Proteomes" id="UP001595699">
    <property type="component" value="Unassembled WGS sequence"/>
</dbReference>
<dbReference type="InterPro" id="IPR051781">
    <property type="entry name" value="Metallo-dep_Hydrolase"/>
</dbReference>
<accession>A0ABV7YE97</accession>
<feature type="domain" description="Amidohydrolase-related" evidence="4">
    <location>
        <begin position="56"/>
        <end position="395"/>
    </location>
</feature>
<keyword evidence="2" id="KW-0378">Hydrolase</keyword>
<evidence type="ECO:0000313" key="7">
    <source>
        <dbReference type="Proteomes" id="UP001595699"/>
    </source>
</evidence>
<keyword evidence="7" id="KW-1185">Reference proteome</keyword>
<gene>
    <name evidence="6" type="ORF">ACFOUW_22605</name>
</gene>
<protein>
    <submittedName>
        <fullName evidence="6">Amidohydrolase family protein</fullName>
    </submittedName>
</protein>
<evidence type="ECO:0000256" key="1">
    <source>
        <dbReference type="ARBA" id="ARBA00022723"/>
    </source>
</evidence>
<reference evidence="7" key="1">
    <citation type="journal article" date="2019" name="Int. J. Syst. Evol. Microbiol.">
        <title>The Global Catalogue of Microorganisms (GCM) 10K type strain sequencing project: providing services to taxonomists for standard genome sequencing and annotation.</title>
        <authorList>
            <consortium name="The Broad Institute Genomics Platform"/>
            <consortium name="The Broad Institute Genome Sequencing Center for Infectious Disease"/>
            <person name="Wu L."/>
            <person name="Ma J."/>
        </authorList>
    </citation>
    <scope>NUCLEOTIDE SEQUENCE [LARGE SCALE GENOMIC DNA]</scope>
    <source>
        <strain evidence="7">CGMCC 4.7241</strain>
    </source>
</reference>
<evidence type="ECO:0000256" key="3">
    <source>
        <dbReference type="ARBA" id="ARBA00022833"/>
    </source>
</evidence>
<dbReference type="SUPFAM" id="SSF51556">
    <property type="entry name" value="Metallo-dependent hydrolases"/>
    <property type="match status" value="1"/>
</dbReference>
<keyword evidence="3" id="KW-0862">Zinc</keyword>
<organism evidence="6 7">
    <name type="scientific">Tenggerimyces flavus</name>
    <dbReference type="NCBI Taxonomy" id="1708749"/>
    <lineage>
        <taxon>Bacteria</taxon>
        <taxon>Bacillati</taxon>
        <taxon>Actinomycetota</taxon>
        <taxon>Actinomycetes</taxon>
        <taxon>Propionibacteriales</taxon>
        <taxon>Nocardioidaceae</taxon>
        <taxon>Tenggerimyces</taxon>
    </lineage>
</organism>
<sequence length="396" mass="41067">MADPLLLLAGVLVDGTGGPPLRDAAVLVADGRIAAVGPRSDVPAAGAEVLDFHAHTVIPGLIDGHVHLAWGLANDQAWQAIAGSTAQYSAWALAAVQAAVDVGVTTVRDCGAPEGVTLELRDLVATGVVLASRVLAVGPCLTTTGGHGDFLGVTADSADELRLAIRSLAARRPDAIKVMATGGSMDPHTNRRRAQYTVDELRAVVDEADRFGLHVVAHANATEGIRRSVEAGVRTIAHCNFLATAAGRLDVDPAVVASMLEQGTYVDLNLGAATAPLTRRDARDHDPSDVPADRWELLRGAGLADRVYFSSDGFGPGIAGFPAQLVSVGQHWRLPAEELVWRVTGLAADALEVSDSYGRLSPGLAADLVVLDGDLTADLGALTRVTTVLTAGRRVG</sequence>
<evidence type="ECO:0000259" key="5">
    <source>
        <dbReference type="Pfam" id="PF22039"/>
    </source>
</evidence>